<evidence type="ECO:0000313" key="1">
    <source>
        <dbReference type="EMBL" id="KAJ6247099.1"/>
    </source>
</evidence>
<comment type="caution">
    <text evidence="1">The sequence shown here is derived from an EMBL/GenBank/DDBJ whole genome shotgun (WGS) entry which is preliminary data.</text>
</comment>
<evidence type="ECO:0000313" key="2">
    <source>
        <dbReference type="Proteomes" id="UP001150062"/>
    </source>
</evidence>
<organism evidence="1 2">
    <name type="scientific">Anaeramoeba flamelloides</name>
    <dbReference type="NCBI Taxonomy" id="1746091"/>
    <lineage>
        <taxon>Eukaryota</taxon>
        <taxon>Metamonada</taxon>
        <taxon>Anaeramoebidae</taxon>
        <taxon>Anaeramoeba</taxon>
    </lineage>
</organism>
<accession>A0ABQ8YR50</accession>
<dbReference type="EMBL" id="JAOAOG010000127">
    <property type="protein sequence ID" value="KAJ6247099.1"/>
    <property type="molecule type" value="Genomic_DNA"/>
</dbReference>
<proteinExistence type="predicted"/>
<reference evidence="1" key="1">
    <citation type="submission" date="2022-08" db="EMBL/GenBank/DDBJ databases">
        <title>Novel sulfate-reducing endosymbionts in the free-living metamonad Anaeramoeba.</title>
        <authorList>
            <person name="Jerlstrom-Hultqvist J."/>
            <person name="Cepicka I."/>
            <person name="Gallot-Lavallee L."/>
            <person name="Salas-Leiva D."/>
            <person name="Curtis B.A."/>
            <person name="Zahonova K."/>
            <person name="Pipaliya S."/>
            <person name="Dacks J."/>
            <person name="Roger A.J."/>
        </authorList>
    </citation>
    <scope>NUCLEOTIDE SEQUENCE</scope>
    <source>
        <strain evidence="1">Schooner1</strain>
    </source>
</reference>
<protein>
    <submittedName>
        <fullName evidence="1">Uncharacterized protein</fullName>
    </submittedName>
</protein>
<gene>
    <name evidence="1" type="ORF">M0813_18624</name>
</gene>
<keyword evidence="2" id="KW-1185">Reference proteome</keyword>
<name>A0ABQ8YR50_9EUKA</name>
<sequence length="125" mass="14478">MEKQENSTKTNVSSNHFANSFCKVILFKKELQKKYDEKEYLILKNWTRIPKKQTTKVKGGKTNVTNNEYEDIFFEDSSTPSLAKISSALFLIEALQDVIQSESHGKKRVNSIMEIFMIYALSLLF</sequence>
<dbReference type="Proteomes" id="UP001150062">
    <property type="component" value="Unassembled WGS sequence"/>
</dbReference>